<name>A0A840W927_9ACTN</name>
<dbReference type="Gene3D" id="1.25.40.10">
    <property type="entry name" value="Tetratricopeptide repeat domain"/>
    <property type="match status" value="1"/>
</dbReference>
<keyword evidence="2" id="KW-1185">Reference proteome</keyword>
<gene>
    <name evidence="1" type="ORF">HNR07_004656</name>
</gene>
<evidence type="ECO:0000313" key="1">
    <source>
        <dbReference type="EMBL" id="MBB5493519.1"/>
    </source>
</evidence>
<dbReference type="RefSeq" id="WP_184366715.1">
    <property type="nucleotide sequence ID" value="NZ_BAAAKM010000018.1"/>
</dbReference>
<dbReference type="InterPro" id="IPR011990">
    <property type="entry name" value="TPR-like_helical_dom_sf"/>
</dbReference>
<organism evidence="1 2">
    <name type="scientific">Nocardiopsis metallicus</name>
    <dbReference type="NCBI Taxonomy" id="179819"/>
    <lineage>
        <taxon>Bacteria</taxon>
        <taxon>Bacillati</taxon>
        <taxon>Actinomycetota</taxon>
        <taxon>Actinomycetes</taxon>
        <taxon>Streptosporangiales</taxon>
        <taxon>Nocardiopsidaceae</taxon>
        <taxon>Nocardiopsis</taxon>
    </lineage>
</organism>
<reference evidence="1 2" key="1">
    <citation type="submission" date="2020-08" db="EMBL/GenBank/DDBJ databases">
        <title>Sequencing the genomes of 1000 actinobacteria strains.</title>
        <authorList>
            <person name="Klenk H.-P."/>
        </authorList>
    </citation>
    <scope>NUCLEOTIDE SEQUENCE [LARGE SCALE GENOMIC DNA]</scope>
    <source>
        <strain evidence="1 2">DSM 44598</strain>
    </source>
</reference>
<comment type="caution">
    <text evidence="1">The sequence shown here is derived from an EMBL/GenBank/DDBJ whole genome shotgun (WGS) entry which is preliminary data.</text>
</comment>
<dbReference type="AlphaFoldDB" id="A0A840W927"/>
<accession>A0A840W927</accession>
<dbReference type="Proteomes" id="UP000579647">
    <property type="component" value="Unassembled WGS sequence"/>
</dbReference>
<dbReference type="EMBL" id="JACHDO010000001">
    <property type="protein sequence ID" value="MBB5493519.1"/>
    <property type="molecule type" value="Genomic_DNA"/>
</dbReference>
<sequence>MNSEHEVQTLGGCRVDGVPVRYGRALELVAVLVLSHGAAPRDWLLSTLFEGDPAPSSLPTLALRARKLGLDVRYDRDRRFYHLEGRVRCDVAELLSRLEEGRLEEALELYRGPFLTKSHSPFAAQTRDHVDQRIVRAAIDSGDMALMEAADRVVKHPELSQELVRRGGDQVSASLGRSWLMGLETAM</sequence>
<evidence type="ECO:0000313" key="2">
    <source>
        <dbReference type="Proteomes" id="UP000579647"/>
    </source>
</evidence>
<proteinExistence type="predicted"/>
<protein>
    <submittedName>
        <fullName evidence="1">Uncharacterized protein</fullName>
    </submittedName>
</protein>